<protein>
    <submittedName>
        <fullName evidence="2">Uncharacterized protein</fullName>
    </submittedName>
</protein>
<feature type="region of interest" description="Disordered" evidence="1">
    <location>
        <begin position="1"/>
        <end position="58"/>
    </location>
</feature>
<reference evidence="2" key="1">
    <citation type="journal article" date="2009" name="Rice">
        <title>De Novo Next Generation Sequencing of Plant Genomes.</title>
        <authorList>
            <person name="Rounsley S."/>
            <person name="Marri P.R."/>
            <person name="Yu Y."/>
            <person name="He R."/>
            <person name="Sisneros N."/>
            <person name="Goicoechea J.L."/>
            <person name="Lee S.J."/>
            <person name="Angelova A."/>
            <person name="Kudrna D."/>
            <person name="Luo M."/>
            <person name="Affourtit J."/>
            <person name="Desany B."/>
            <person name="Knight J."/>
            <person name="Niazi F."/>
            <person name="Egholm M."/>
            <person name="Wing R.A."/>
        </authorList>
    </citation>
    <scope>NUCLEOTIDE SEQUENCE [LARGE SCALE GENOMIC DNA]</scope>
    <source>
        <strain evidence="2">cv. IRGC 105608</strain>
    </source>
</reference>
<dbReference type="PaxDb" id="65489-OBART11G15660.1"/>
<proteinExistence type="predicted"/>
<reference evidence="2" key="2">
    <citation type="submission" date="2015-03" db="UniProtKB">
        <authorList>
            <consortium name="EnsemblPlants"/>
        </authorList>
    </citation>
    <scope>IDENTIFICATION</scope>
</reference>
<evidence type="ECO:0000313" key="3">
    <source>
        <dbReference type="Proteomes" id="UP000026960"/>
    </source>
</evidence>
<name>A0A0D3HMJ1_9ORYZ</name>
<organism evidence="2">
    <name type="scientific">Oryza barthii</name>
    <dbReference type="NCBI Taxonomy" id="65489"/>
    <lineage>
        <taxon>Eukaryota</taxon>
        <taxon>Viridiplantae</taxon>
        <taxon>Streptophyta</taxon>
        <taxon>Embryophyta</taxon>
        <taxon>Tracheophyta</taxon>
        <taxon>Spermatophyta</taxon>
        <taxon>Magnoliopsida</taxon>
        <taxon>Liliopsida</taxon>
        <taxon>Poales</taxon>
        <taxon>Poaceae</taxon>
        <taxon>BOP clade</taxon>
        <taxon>Oryzoideae</taxon>
        <taxon>Oryzeae</taxon>
        <taxon>Oryzinae</taxon>
        <taxon>Oryza</taxon>
    </lineage>
</organism>
<sequence>MGDGAPGAGSALGGAGSAMEGGGDTARLPPLHSPADADAPPPCSPAAAAPPASGRVPLPPPPLHLYRWLEATRTGCGESWRMKLVLTTITGPPPRDPTNEVCQWRGWRPSPERRAAEEVRRWCGWRSSHVGIQSPTQIRVLALPHLAPCRSGGGSRRQGATAVVGGPSSAQIWWQRHPSRAWPRVHNGEGGRRSPGEEGRGRVTTATVGPSLERIRRQIRI</sequence>
<dbReference type="Gramene" id="OBART11G15660.1">
    <property type="protein sequence ID" value="OBART11G15660.1"/>
    <property type="gene ID" value="OBART11G15660"/>
</dbReference>
<dbReference type="EnsemblPlants" id="OBART11G15660.1">
    <property type="protein sequence ID" value="OBART11G15660.1"/>
    <property type="gene ID" value="OBART11G15660"/>
</dbReference>
<dbReference type="Proteomes" id="UP000026960">
    <property type="component" value="Chromosome 11"/>
</dbReference>
<evidence type="ECO:0000313" key="2">
    <source>
        <dbReference type="EnsemblPlants" id="OBART11G15660.1"/>
    </source>
</evidence>
<dbReference type="HOGENOM" id="CLU_1252318_0_0_1"/>
<feature type="compositionally biased region" description="Gly residues" evidence="1">
    <location>
        <begin position="1"/>
        <end position="24"/>
    </location>
</feature>
<feature type="compositionally biased region" description="Basic and acidic residues" evidence="1">
    <location>
        <begin position="186"/>
        <end position="201"/>
    </location>
</feature>
<keyword evidence="3" id="KW-1185">Reference proteome</keyword>
<evidence type="ECO:0000256" key="1">
    <source>
        <dbReference type="SAM" id="MobiDB-lite"/>
    </source>
</evidence>
<dbReference type="AlphaFoldDB" id="A0A0D3HMJ1"/>
<accession>A0A0D3HMJ1</accession>
<feature type="region of interest" description="Disordered" evidence="1">
    <location>
        <begin position="181"/>
        <end position="208"/>
    </location>
</feature>
<feature type="compositionally biased region" description="Low complexity" evidence="1">
    <location>
        <begin position="28"/>
        <end position="38"/>
    </location>
</feature>